<dbReference type="PATRIC" id="fig|1224748.3.peg.942"/>
<feature type="signal peptide" evidence="2">
    <location>
        <begin position="1"/>
        <end position="31"/>
    </location>
</feature>
<dbReference type="Gene3D" id="2.60.40.1220">
    <property type="match status" value="1"/>
</dbReference>
<gene>
    <name evidence="4" type="primary">sap</name>
    <name evidence="4" type="ORF">B857_00945</name>
</gene>
<dbReference type="RefSeq" id="WP_008404403.1">
    <property type="nucleotide sequence ID" value="NZ_AMCK01000003.1"/>
</dbReference>
<proteinExistence type="predicted"/>
<dbReference type="InterPro" id="IPR014755">
    <property type="entry name" value="Cu-Rt/internalin_Ig-like"/>
</dbReference>
<evidence type="ECO:0000256" key="1">
    <source>
        <dbReference type="ARBA" id="ARBA00022729"/>
    </source>
</evidence>
<keyword evidence="5" id="KW-1185">Reference proteome</keyword>
<evidence type="ECO:0000256" key="2">
    <source>
        <dbReference type="SAM" id="SignalP"/>
    </source>
</evidence>
<reference evidence="4 5" key="1">
    <citation type="journal article" date="2012" name="J. Bacteriol.">
        <title>Draft Genome Sequence of Bacillus isronensis Strain B3W22, Isolated from the Upper Atmosphere.</title>
        <authorList>
            <person name="Shivaji S."/>
            <person name="Ara S."/>
            <person name="Singh S.K."/>
            <person name="Bandi S."/>
            <person name="Singh A."/>
            <person name="Pinnaka A.K."/>
        </authorList>
    </citation>
    <scope>NUCLEOTIDE SEQUENCE [LARGE SCALE GENOMIC DNA]</scope>
    <source>
        <strain evidence="4 5">B3W22</strain>
    </source>
</reference>
<protein>
    <submittedName>
        <fullName evidence="4">Surface layer protein</fullName>
    </submittedName>
</protein>
<dbReference type="AlphaFoldDB" id="K1KU34"/>
<dbReference type="InterPro" id="IPR001119">
    <property type="entry name" value="SLH_dom"/>
</dbReference>
<dbReference type="EMBL" id="AMCK01000003">
    <property type="protein sequence ID" value="EKB46051.1"/>
    <property type="molecule type" value="Genomic_DNA"/>
</dbReference>
<evidence type="ECO:0000313" key="4">
    <source>
        <dbReference type="EMBL" id="EKB46051.1"/>
    </source>
</evidence>
<comment type="caution">
    <text evidence="4">The sequence shown here is derived from an EMBL/GenBank/DDBJ whole genome shotgun (WGS) entry which is preliminary data.</text>
</comment>
<sequence length="1259" mass="131348">MANQPKKYKKFVATAATATLVASAIVPVASAASLSDIKGNTHEEAINALVDAKVISGYPDGTFKPNKTLTRSDVVKLLGKYLVSQGHSIPTDAVSNPRFSDLTSKSNKELLEYAAVVADAGVFAGSNGKLLAGDQITRENMAIVLVRMINTLKDVSLEEFVASQNFNGDVKDLNVAKAEARTAIQVLDFYDITNPSVANFNPKGNTTRGQFATFLHKTINSDFAGAAATTGTVKAINATTVEVTFSDAVDNVNALKFAIEGLEVKNASVKQTDAKTVVLTTAAQEANKEYTVTLDGVKLGTFKGVNAAVPTKVTIKDVDGDRSHQGVIGNEVTVRAEVTVADGQSKAGIPVTFNVVNNNSNTNEKIEKVAYTDANGVATYSYTRYYASTDDVTAYATSKSSVNSTAKVYWANAHQLTIKDITEKTTVTNGDNKVYEINSSNFKNGYVFVAFTGNLDVAPDKIEDGVTVEGNSVHRLNSDGAPVLGKIGGNYPYKSTLGNEQVIAVKLDANGKANLVVSGTNASAKPVVYEGKLVGTSPSKTNLAHYDATYSATALQAHASEVKFDKVVNYGLTIKAQGVRDAAVSNTNGTGGRDYEIAYTKADGKPVAKGTTVYVAIPTKGLSSGTNFQLLNEDEETVGLQSGLSTSDYNVYALSTDKDGKVLFTVTARNAEDYVQPIAFLNDNKPTGSTFFDKDDTQASDDVTYFTNSVTYASSLALVNSTDKKQTSFAAGHEAAKFSYRLVDQNGKVRKADKQTQVTFSVSAGEGQITAGNEIVHPHQTKTITRSLEVGQSKVDLTVNAQTPTTVNVYATSSQAGFTFLPTESLVATFTNTSIVNVNGTVTNVNKTDGIVTVNGVPYNLNGATYLNQGTAVPTLSAFYDHLTAGKYVSITKDADGKLVFNIIQAPAPTPTLVTKAEVTADDTVKVTFSGAVNASPTASQFAIDFNGNGTIESNEYATAASGSSTDLTLTFATVHNLSTSTVTVPNLQYTPTTAGTLLSVASTNVTTAFTTPVTVAKAAHGVTVSTTNTAGVAAEALTNTLSIPTGKVVNAGNMIVSLQADKAGVTSPINVPVAVTLLDDEKAVASKIATELNKLTALTSKFTIVADDADVVVTAKDIANEANTTLVVDIADQTDAAYTSIYTADFDGITSGVTGSSTAGSIGTLAVTNATFTNVTGTGTVAPLKVKVLTTGGSTLVDTDVTVSVLAGETGAQVAAKVKTALEANATIAANYTVTVSGAIVTLTNKVAEVQTTTITVE</sequence>
<organism evidence="4 5">
    <name type="scientific">Solibacillus isronensis B3W22</name>
    <dbReference type="NCBI Taxonomy" id="1224748"/>
    <lineage>
        <taxon>Bacteria</taxon>
        <taxon>Bacillati</taxon>
        <taxon>Bacillota</taxon>
        <taxon>Bacilli</taxon>
        <taxon>Bacillales</taxon>
        <taxon>Caryophanaceae</taxon>
        <taxon>Solibacillus</taxon>
    </lineage>
</organism>
<dbReference type="PROSITE" id="PS00018">
    <property type="entry name" value="EF_HAND_1"/>
    <property type="match status" value="1"/>
</dbReference>
<accession>K1KU34</accession>
<dbReference type="InterPro" id="IPR018247">
    <property type="entry name" value="EF_Hand_1_Ca_BS"/>
</dbReference>
<dbReference type="Proteomes" id="UP000004738">
    <property type="component" value="Unassembled WGS sequence"/>
</dbReference>
<feature type="chain" id="PRO_5003847071" evidence="2">
    <location>
        <begin position="32"/>
        <end position="1259"/>
    </location>
</feature>
<evidence type="ECO:0000313" key="5">
    <source>
        <dbReference type="Proteomes" id="UP000004738"/>
    </source>
</evidence>
<dbReference type="Pfam" id="PF00395">
    <property type="entry name" value="SLH"/>
    <property type="match status" value="1"/>
</dbReference>
<dbReference type="PROSITE" id="PS51272">
    <property type="entry name" value="SLH"/>
    <property type="match status" value="1"/>
</dbReference>
<name>K1KU34_9BACL</name>
<keyword evidence="1 2" id="KW-0732">Signal</keyword>
<evidence type="ECO:0000259" key="3">
    <source>
        <dbReference type="PROSITE" id="PS51272"/>
    </source>
</evidence>
<feature type="domain" description="SLH" evidence="3">
    <location>
        <begin position="29"/>
        <end position="92"/>
    </location>
</feature>